<dbReference type="AlphaFoldDB" id="A0A1J4TE07"/>
<evidence type="ECO:0000313" key="2">
    <source>
        <dbReference type="EMBL" id="OIO08439.1"/>
    </source>
</evidence>
<reference evidence="2 3" key="1">
    <citation type="journal article" date="2016" name="Environ. Microbiol.">
        <title>Genomic resolution of a cold subsurface aquifer community provides metabolic insights for novel microbes adapted to high CO concentrations.</title>
        <authorList>
            <person name="Probst A.J."/>
            <person name="Castelle C.J."/>
            <person name="Singh A."/>
            <person name="Brown C.T."/>
            <person name="Anantharaman K."/>
            <person name="Sharon I."/>
            <person name="Hug L.A."/>
            <person name="Burstein D."/>
            <person name="Emerson J.B."/>
            <person name="Thomas B.C."/>
            <person name="Banfield J.F."/>
        </authorList>
    </citation>
    <scope>NUCLEOTIDE SEQUENCE [LARGE SCALE GENOMIC DNA]</scope>
    <source>
        <strain evidence="2">CG1_02_41_21</strain>
    </source>
</reference>
<dbReference type="Pfam" id="PF12229">
    <property type="entry name" value="PG_binding_4"/>
    <property type="match status" value="1"/>
</dbReference>
<dbReference type="InterPro" id="IPR022029">
    <property type="entry name" value="YoaR-like_PG-bd"/>
</dbReference>
<comment type="caution">
    <text evidence="2">The sequence shown here is derived from an EMBL/GenBank/DDBJ whole genome shotgun (WGS) entry which is preliminary data.</text>
</comment>
<dbReference type="PANTHER" id="PTHR35788">
    <property type="entry name" value="EXPORTED PROTEIN-RELATED"/>
    <property type="match status" value="1"/>
</dbReference>
<gene>
    <name evidence="2" type="ORF">AUJ35_00270</name>
</gene>
<dbReference type="InterPro" id="IPR052913">
    <property type="entry name" value="Glycopeptide_resist_protein"/>
</dbReference>
<feature type="domain" description="YoaR-like putative peptidoglycan binding" evidence="1">
    <location>
        <begin position="102"/>
        <end position="206"/>
    </location>
</feature>
<proteinExistence type="predicted"/>
<evidence type="ECO:0000259" key="1">
    <source>
        <dbReference type="Pfam" id="PF12229"/>
    </source>
</evidence>
<dbReference type="PANTHER" id="PTHR35788:SF1">
    <property type="entry name" value="EXPORTED PROTEIN"/>
    <property type="match status" value="1"/>
</dbReference>
<organism evidence="2 3">
    <name type="scientific">Candidatus Falkowbacteria bacterium CG1_02_41_21</name>
    <dbReference type="NCBI Taxonomy" id="1805147"/>
    <lineage>
        <taxon>Bacteria</taxon>
        <taxon>Candidatus Falkowiibacteriota</taxon>
    </lineage>
</organism>
<dbReference type="EMBL" id="MNUV01000006">
    <property type="protein sequence ID" value="OIO08439.1"/>
    <property type="molecule type" value="Genomic_DNA"/>
</dbReference>
<dbReference type="Pfam" id="PF04294">
    <property type="entry name" value="VanW"/>
    <property type="match status" value="1"/>
</dbReference>
<dbReference type="Proteomes" id="UP000182860">
    <property type="component" value="Unassembled WGS sequence"/>
</dbReference>
<sequence length="618" mass="68099">MISARVKRTLFLSLAIGAALVALILGAYLVSAKVYDNKIYPGVMVDSLNLGGLPLAEATKIVKDQSDNLASQELPFIYKNRIVRIASTKSSFDIDLSAFMWDFDSEATVKNAYQVGRAENFWVNIWSQMKLRFNSKKINFVYRLNEDGVKEELKSKFGDLEIPVKNAELEMASSSFIFNVKEAANGETIDYDRAINELKNNLVGGEIKPITLTSKIDLPAILRGDVGNFQVEADNLLTLAPLILEYRASSSDKLIFKFEVNKAKLATLLGLARNGGVKVVLFSELVQKFLEAEIVPKVDKAPTKARFEIKDGKVDNFQVSSDGLKLNIDESIKNIKNHLDNRATSSVILVVDVIADDKIAESDVDNLGIKEIVGTGHSNFAGSPKNRRYNIAVGAAALNGLLIKPGEEFSLVKTLGAVDASTGYLPELVIKENKTIPEYGGGLCQVGTTVFRAALNSGLPITARRNHSYRVAYYEPAGMDAAVYIPNPDVRFINDTANYILIQSRIEGDDFYFDFWGVKDNREITVTKPVVYNIVKPAPTKIVETLDLAPGKKKCTERAHNGADAYFDYSVVYNPGSVDEKKEERRFSSHYVPWQEVCLLGVAQLTTATSTATSTPSQ</sequence>
<evidence type="ECO:0000313" key="3">
    <source>
        <dbReference type="Proteomes" id="UP000182860"/>
    </source>
</evidence>
<dbReference type="InterPro" id="IPR007391">
    <property type="entry name" value="Vancomycin_resist_VanW"/>
</dbReference>
<name>A0A1J4TE07_9BACT</name>
<accession>A0A1J4TE07</accession>
<protein>
    <recommendedName>
        <fullName evidence="1">YoaR-like putative peptidoglycan binding domain-containing protein</fullName>
    </recommendedName>
</protein>